<dbReference type="AlphaFoldDB" id="A0A7Z0WQA9"/>
<dbReference type="EMBL" id="MSIF01000006">
    <property type="protein sequence ID" value="OLF10501.1"/>
    <property type="molecule type" value="Genomic_DNA"/>
</dbReference>
<evidence type="ECO:0000313" key="1">
    <source>
        <dbReference type="EMBL" id="OLF10501.1"/>
    </source>
</evidence>
<keyword evidence="2" id="KW-1185">Reference proteome</keyword>
<evidence type="ECO:0000313" key="2">
    <source>
        <dbReference type="Proteomes" id="UP000185696"/>
    </source>
</evidence>
<sequence length="86" mass="9710">MLLVAGAVVFALHREQRWTASRVRALAVRVSRLDAERAVAQVRRFAEQLRRLSENRRTLAGAMTWAALNWLFDAAACGCWSPRSTI</sequence>
<proteinExistence type="predicted"/>
<dbReference type="Proteomes" id="UP000185696">
    <property type="component" value="Unassembled WGS sequence"/>
</dbReference>
<gene>
    <name evidence="1" type="ORF">BLA60_15025</name>
</gene>
<name>A0A7Z0WQA9_9PSEU</name>
<protein>
    <submittedName>
        <fullName evidence="1">Uncharacterized protein</fullName>
    </submittedName>
</protein>
<comment type="caution">
    <text evidence="1">The sequence shown here is derived from an EMBL/GenBank/DDBJ whole genome shotgun (WGS) entry which is preliminary data.</text>
</comment>
<accession>A0A7Z0WQA9</accession>
<reference evidence="1 2" key="1">
    <citation type="submission" date="2016-12" db="EMBL/GenBank/DDBJ databases">
        <title>The draft genome sequence of Actinophytocola xinjiangensis.</title>
        <authorList>
            <person name="Wang W."/>
            <person name="Yuan L."/>
        </authorList>
    </citation>
    <scope>NUCLEOTIDE SEQUENCE [LARGE SCALE GENOMIC DNA]</scope>
    <source>
        <strain evidence="1 2">CGMCC 4.4663</strain>
    </source>
</reference>
<organism evidence="1 2">
    <name type="scientific">Actinophytocola xinjiangensis</name>
    <dbReference type="NCBI Taxonomy" id="485602"/>
    <lineage>
        <taxon>Bacteria</taxon>
        <taxon>Bacillati</taxon>
        <taxon>Actinomycetota</taxon>
        <taxon>Actinomycetes</taxon>
        <taxon>Pseudonocardiales</taxon>
        <taxon>Pseudonocardiaceae</taxon>
    </lineage>
</organism>